<evidence type="ECO:0000256" key="2">
    <source>
        <dbReference type="ARBA" id="ARBA00004370"/>
    </source>
</evidence>
<feature type="region of interest" description="Disordered" evidence="9">
    <location>
        <begin position="638"/>
        <end position="667"/>
    </location>
</feature>
<gene>
    <name evidence="12" type="ORF">DES52_12633</name>
</gene>
<dbReference type="EMBL" id="QJSX01000026">
    <property type="protein sequence ID" value="PYE48967.1"/>
    <property type="molecule type" value="Genomic_DNA"/>
</dbReference>
<evidence type="ECO:0000259" key="10">
    <source>
        <dbReference type="Pfam" id="PF00905"/>
    </source>
</evidence>
<feature type="region of interest" description="Disordered" evidence="9">
    <location>
        <begin position="1"/>
        <end position="23"/>
    </location>
</feature>
<dbReference type="InterPro" id="IPR012338">
    <property type="entry name" value="Beta-lactam/transpept-like"/>
</dbReference>
<evidence type="ECO:0000256" key="6">
    <source>
        <dbReference type="ARBA" id="ARBA00022801"/>
    </source>
</evidence>
<comment type="catalytic activity">
    <reaction evidence="1">
        <text>a beta-lactam + H2O = a substituted beta-amino acid</text>
        <dbReference type="Rhea" id="RHEA:20401"/>
        <dbReference type="ChEBI" id="CHEBI:15377"/>
        <dbReference type="ChEBI" id="CHEBI:35627"/>
        <dbReference type="ChEBI" id="CHEBI:140347"/>
        <dbReference type="EC" id="3.5.2.6"/>
    </reaction>
</comment>
<dbReference type="Pfam" id="PF03717">
    <property type="entry name" value="PBP_dimer"/>
    <property type="match status" value="1"/>
</dbReference>
<feature type="domain" description="Penicillin-binding protein dimerisation" evidence="11">
    <location>
        <begin position="75"/>
        <end position="228"/>
    </location>
</feature>
<keyword evidence="6" id="KW-0378">Hydrolase</keyword>
<keyword evidence="13" id="KW-1185">Reference proteome</keyword>
<dbReference type="InterPro" id="IPR005311">
    <property type="entry name" value="PBP_dimer"/>
</dbReference>
<dbReference type="RefSeq" id="WP_110888811.1">
    <property type="nucleotide sequence ID" value="NZ_QJSX01000026.1"/>
</dbReference>
<dbReference type="SUPFAM" id="SSF56601">
    <property type="entry name" value="beta-lactamase/transpeptidase-like"/>
    <property type="match status" value="1"/>
</dbReference>
<dbReference type="OrthoDB" id="9804124at2"/>
<dbReference type="GO" id="GO:0071555">
    <property type="term" value="P:cell wall organization"/>
    <property type="evidence" value="ECO:0007669"/>
    <property type="project" value="TreeGrafter"/>
</dbReference>
<accession>A0A318S204</accession>
<evidence type="ECO:0000256" key="8">
    <source>
        <dbReference type="ARBA" id="ARBA00023251"/>
    </source>
</evidence>
<dbReference type="PANTHER" id="PTHR30627:SF6">
    <property type="entry name" value="BETA-LACTAMASE YBXI-RELATED"/>
    <property type="match status" value="1"/>
</dbReference>
<proteinExistence type="inferred from homology"/>
<dbReference type="GO" id="GO:0005886">
    <property type="term" value="C:plasma membrane"/>
    <property type="evidence" value="ECO:0007669"/>
    <property type="project" value="TreeGrafter"/>
</dbReference>
<comment type="subcellular location">
    <subcellularLocation>
        <location evidence="2">Membrane</location>
    </subcellularLocation>
</comment>
<dbReference type="GO" id="GO:0008800">
    <property type="term" value="F:beta-lactamase activity"/>
    <property type="evidence" value="ECO:0007669"/>
    <property type="project" value="UniProtKB-EC"/>
</dbReference>
<dbReference type="InterPro" id="IPR001460">
    <property type="entry name" value="PCN-bd_Tpept"/>
</dbReference>
<organism evidence="12 13">
    <name type="scientific">Deinococcus yavapaiensis KR-236</name>
    <dbReference type="NCBI Taxonomy" id="694435"/>
    <lineage>
        <taxon>Bacteria</taxon>
        <taxon>Thermotogati</taxon>
        <taxon>Deinococcota</taxon>
        <taxon>Deinococci</taxon>
        <taxon>Deinococcales</taxon>
        <taxon>Deinococcaceae</taxon>
        <taxon>Deinococcus</taxon>
    </lineage>
</organism>
<keyword evidence="7" id="KW-0472">Membrane</keyword>
<evidence type="ECO:0000313" key="13">
    <source>
        <dbReference type="Proteomes" id="UP000248326"/>
    </source>
</evidence>
<dbReference type="Gene3D" id="3.90.1310.10">
    <property type="entry name" value="Penicillin-binding protein 2a (Domain 2)"/>
    <property type="match status" value="1"/>
</dbReference>
<evidence type="ECO:0000256" key="7">
    <source>
        <dbReference type="ARBA" id="ARBA00023136"/>
    </source>
</evidence>
<dbReference type="InterPro" id="IPR036138">
    <property type="entry name" value="PBP_dimer_sf"/>
</dbReference>
<evidence type="ECO:0000256" key="9">
    <source>
        <dbReference type="SAM" id="MobiDB-lite"/>
    </source>
</evidence>
<evidence type="ECO:0000313" key="12">
    <source>
        <dbReference type="EMBL" id="PYE48967.1"/>
    </source>
</evidence>
<dbReference type="PANTHER" id="PTHR30627">
    <property type="entry name" value="PEPTIDOGLYCAN D,D-TRANSPEPTIDASE"/>
    <property type="match status" value="1"/>
</dbReference>
<comment type="caution">
    <text evidence="12">The sequence shown here is derived from an EMBL/GenBank/DDBJ whole genome shotgun (WGS) entry which is preliminary data.</text>
</comment>
<keyword evidence="5" id="KW-0732">Signal</keyword>
<dbReference type="Gene3D" id="3.40.710.10">
    <property type="entry name" value="DD-peptidase/beta-lactamase superfamily"/>
    <property type="match status" value="1"/>
</dbReference>
<dbReference type="SUPFAM" id="SSF56519">
    <property type="entry name" value="Penicillin binding protein dimerisation domain"/>
    <property type="match status" value="1"/>
</dbReference>
<sequence>MTRTRGRFVARPRREQGASARPASRSLVGRPHVLALLFTLFLGGFTARIYDLQIKRYSSFATQSADNFQRDEIVRALRGEIRTRDGVLIVTNRLAVDLVYKGGDIADWERLRFLSGYDNADLPKVEPGGEVTLVRNVAEDKLAALYEFTVGLGNVELRERVERFYPQGSLAAHLLGYTREANESEVKESGYALGDLVGATGLEASLQDILKGRNGVRRVEVTAAGQAQGERVVDPGQKGKDVVLTIDSRLQAAAERALREGLKQINETRARHGDPPDTSVNGAIVALDPRTNEVLALASSPTYDPNWFSQSPRPPQLADALLGRNGYSTMNRAVQMYDSGSVFKPTSTLAYIERWGNKSFSCTPFIRYGSIRRNWSFRFMGMMDGRAAIANSCNTWYYQAAIDANPVIFSNYLAQRAKELGFGRETGLEIIGEKTGYLPSQRNEEKRWADVRPAGERYFPGQALSFAIGQDALRVTPAQIAYVLSAIVDEGRQRPLTVLKAVGGEPRPRKAERRVPGDVKNFKLVKQGMEWTTTRGSGQSGTAAHILGPDKFPVPTAGKTGTAENALSKKFNLGYTNAWYEGYGPVDNPNFLVVAFFENGGEGSGTALPAVAKMFAARWCLKVDENGKLDPPMYQQTPCLGELDARGPASDGAHASTAQPTAPKKTP</sequence>
<dbReference type="Proteomes" id="UP000248326">
    <property type="component" value="Unassembled WGS sequence"/>
</dbReference>
<name>A0A318S204_9DEIO</name>
<dbReference type="AlphaFoldDB" id="A0A318S204"/>
<protein>
    <recommendedName>
        <fullName evidence="4">beta-lactamase</fullName>
        <ecNumber evidence="4">3.5.2.6</ecNumber>
    </recommendedName>
</protein>
<dbReference type="InterPro" id="IPR050515">
    <property type="entry name" value="Beta-lactam/transpept"/>
</dbReference>
<evidence type="ECO:0000256" key="1">
    <source>
        <dbReference type="ARBA" id="ARBA00001526"/>
    </source>
</evidence>
<evidence type="ECO:0000256" key="3">
    <source>
        <dbReference type="ARBA" id="ARBA00007898"/>
    </source>
</evidence>
<dbReference type="Pfam" id="PF00905">
    <property type="entry name" value="Transpeptidase"/>
    <property type="match status" value="1"/>
</dbReference>
<dbReference type="GO" id="GO:0008658">
    <property type="term" value="F:penicillin binding"/>
    <property type="evidence" value="ECO:0007669"/>
    <property type="project" value="InterPro"/>
</dbReference>
<evidence type="ECO:0000256" key="4">
    <source>
        <dbReference type="ARBA" id="ARBA00012865"/>
    </source>
</evidence>
<dbReference type="EC" id="3.5.2.6" evidence="4"/>
<feature type="compositionally biased region" description="Basic residues" evidence="9">
    <location>
        <begin position="1"/>
        <end position="11"/>
    </location>
</feature>
<feature type="domain" description="Penicillin-binding protein transpeptidase" evidence="10">
    <location>
        <begin position="282"/>
        <end position="611"/>
    </location>
</feature>
<evidence type="ECO:0000256" key="5">
    <source>
        <dbReference type="ARBA" id="ARBA00022729"/>
    </source>
</evidence>
<keyword evidence="8" id="KW-0046">Antibiotic resistance</keyword>
<reference evidence="12 13" key="1">
    <citation type="submission" date="2018-06" db="EMBL/GenBank/DDBJ databases">
        <title>Genomic Encyclopedia of Type Strains, Phase IV (KMG-IV): sequencing the most valuable type-strain genomes for metagenomic binning, comparative biology and taxonomic classification.</title>
        <authorList>
            <person name="Goeker M."/>
        </authorList>
    </citation>
    <scope>NUCLEOTIDE SEQUENCE [LARGE SCALE GENOMIC DNA]</scope>
    <source>
        <strain evidence="12 13">DSM 18048</strain>
    </source>
</reference>
<evidence type="ECO:0000259" key="11">
    <source>
        <dbReference type="Pfam" id="PF03717"/>
    </source>
</evidence>
<dbReference type="GO" id="GO:0046677">
    <property type="term" value="P:response to antibiotic"/>
    <property type="evidence" value="ECO:0007669"/>
    <property type="project" value="UniProtKB-KW"/>
</dbReference>
<comment type="similarity">
    <text evidence="3">Belongs to the class-D beta-lactamase family.</text>
</comment>